<dbReference type="InterPro" id="IPR050179">
    <property type="entry name" value="Trans_hexapeptide_repeat"/>
</dbReference>
<name>Q1RJ99_RICBR</name>
<dbReference type="KEGG" id="rbe:RBE_0484"/>
<comment type="similarity">
    <text evidence="1">Belongs to the transferase hexapeptide repeat family.</text>
</comment>
<dbReference type="AlphaFoldDB" id="Q1RJ99"/>
<proteinExistence type="inferred from homology"/>
<evidence type="ECO:0000256" key="1">
    <source>
        <dbReference type="ARBA" id="ARBA00007274"/>
    </source>
</evidence>
<dbReference type="PROSITE" id="PS00101">
    <property type="entry name" value="HEXAPEP_TRANSFERASES"/>
    <property type="match status" value="1"/>
</dbReference>
<dbReference type="eggNOG" id="COG0110">
    <property type="taxonomic scope" value="Bacteria"/>
</dbReference>
<evidence type="ECO:0000256" key="2">
    <source>
        <dbReference type="ARBA" id="ARBA00022679"/>
    </source>
</evidence>
<dbReference type="CDD" id="cd03349">
    <property type="entry name" value="LbH_XAT"/>
    <property type="match status" value="1"/>
</dbReference>
<dbReference type="SUPFAM" id="SSF51161">
    <property type="entry name" value="Trimeric LpxA-like enzymes"/>
    <property type="match status" value="1"/>
</dbReference>
<gene>
    <name evidence="5" type="ordered locus">RBE_0484</name>
</gene>
<dbReference type="EMBL" id="CP000087">
    <property type="protein sequence ID" value="ABE04565.1"/>
    <property type="molecule type" value="Genomic_DNA"/>
</dbReference>
<dbReference type="InterPro" id="IPR011004">
    <property type="entry name" value="Trimer_LpxA-like_sf"/>
</dbReference>
<dbReference type="PANTHER" id="PTHR43300:SF11">
    <property type="entry name" value="ACETYLTRANSFERASE RV3034C-RELATED"/>
    <property type="match status" value="1"/>
</dbReference>
<dbReference type="GO" id="GO:0016746">
    <property type="term" value="F:acyltransferase activity"/>
    <property type="evidence" value="ECO:0007669"/>
    <property type="project" value="UniProtKB-KW"/>
</dbReference>
<organism evidence="5 6">
    <name type="scientific">Rickettsia bellii (strain RML369-C)</name>
    <dbReference type="NCBI Taxonomy" id="336407"/>
    <lineage>
        <taxon>Bacteria</taxon>
        <taxon>Pseudomonadati</taxon>
        <taxon>Pseudomonadota</taxon>
        <taxon>Alphaproteobacteria</taxon>
        <taxon>Rickettsiales</taxon>
        <taxon>Rickettsiaceae</taxon>
        <taxon>Rickettsieae</taxon>
        <taxon>Rickettsia</taxon>
        <taxon>belli group</taxon>
    </lineage>
</organism>
<protein>
    <submittedName>
        <fullName evidence="5">Acetyltransferases</fullName>
    </submittedName>
</protein>
<reference evidence="5 6" key="1">
    <citation type="journal article" date="2006" name="PLoS Genet.">
        <title>Genome sequence of Rickettsia bellii illuminates the role of amoebae in gene exchanges between intracellular pathogens.</title>
        <authorList>
            <person name="Ogata H."/>
            <person name="La Scola B."/>
            <person name="Audic S."/>
            <person name="Renesto P."/>
            <person name="Blanc G."/>
            <person name="Robert C."/>
            <person name="Fournier P.-E."/>
            <person name="Claverie J.-M."/>
            <person name="Raoult D."/>
        </authorList>
    </citation>
    <scope>NUCLEOTIDE SEQUENCE [LARGE SCALE GENOMIC DNA]</scope>
    <source>
        <strain evidence="5 6">RML369-C</strain>
    </source>
</reference>
<dbReference type="Proteomes" id="UP000001951">
    <property type="component" value="Chromosome"/>
</dbReference>
<keyword evidence="2 5" id="KW-0808">Transferase</keyword>
<evidence type="ECO:0000256" key="3">
    <source>
        <dbReference type="ARBA" id="ARBA00022737"/>
    </source>
</evidence>
<accession>Q1RJ99</accession>
<dbReference type="Pfam" id="PF00132">
    <property type="entry name" value="Hexapep"/>
    <property type="match status" value="1"/>
</dbReference>
<dbReference type="HOGENOM" id="CLU_051638_5_2_5"/>
<evidence type="ECO:0000256" key="4">
    <source>
        <dbReference type="ARBA" id="ARBA00023315"/>
    </source>
</evidence>
<dbReference type="InterPro" id="IPR001451">
    <property type="entry name" value="Hexapep"/>
</dbReference>
<evidence type="ECO:0000313" key="5">
    <source>
        <dbReference type="EMBL" id="ABE04565.1"/>
    </source>
</evidence>
<dbReference type="InterPro" id="IPR018357">
    <property type="entry name" value="Hexapep_transf_CS"/>
</dbReference>
<keyword evidence="3" id="KW-0677">Repeat</keyword>
<sequence length="98" mass="11189">MLGNDVWIGTESLIMSGIKIADGAIVGARSLVTKNIGAYEIWGGNPARLIKKRFSDEDIEKLLQIKWWDWSDDKIKQNLHLLRDSDVESLWESGKKYL</sequence>
<keyword evidence="4" id="KW-0012">Acyltransferase</keyword>
<evidence type="ECO:0000313" key="6">
    <source>
        <dbReference type="Proteomes" id="UP000001951"/>
    </source>
</evidence>
<dbReference type="PANTHER" id="PTHR43300">
    <property type="entry name" value="ACETYLTRANSFERASE"/>
    <property type="match status" value="1"/>
</dbReference>
<dbReference type="Gene3D" id="2.160.10.10">
    <property type="entry name" value="Hexapeptide repeat proteins"/>
    <property type="match status" value="1"/>
</dbReference>